<dbReference type="Proteomes" id="UP000760860">
    <property type="component" value="Unassembled WGS sequence"/>
</dbReference>
<dbReference type="EMBL" id="RCMG01000306">
    <property type="protein sequence ID" value="KAG2857057.1"/>
    <property type="molecule type" value="Genomic_DNA"/>
</dbReference>
<dbReference type="Proteomes" id="UP000774804">
    <property type="component" value="Unassembled WGS sequence"/>
</dbReference>
<dbReference type="AlphaFoldDB" id="A0A8T1I6Y0"/>
<evidence type="ECO:0000313" key="4">
    <source>
        <dbReference type="EMBL" id="KAG2981919.1"/>
    </source>
</evidence>
<evidence type="ECO:0000313" key="6">
    <source>
        <dbReference type="Proteomes" id="UP000760860"/>
    </source>
</evidence>
<evidence type="ECO:0000313" key="3">
    <source>
        <dbReference type="EMBL" id="KAG2938451.1"/>
    </source>
</evidence>
<evidence type="ECO:0000313" key="5">
    <source>
        <dbReference type="EMBL" id="KAG3220690.1"/>
    </source>
</evidence>
<name>A0A8T1I6Y0_9STRA</name>
<evidence type="ECO:0000313" key="1">
    <source>
        <dbReference type="EMBL" id="KAG2857057.1"/>
    </source>
</evidence>
<reference evidence="5" key="1">
    <citation type="submission" date="2018-05" db="EMBL/GenBank/DDBJ databases">
        <title>Effector identification in a new, highly contiguous assembly of the strawberry crown rot pathogen Phytophthora cactorum.</title>
        <authorList>
            <person name="Armitage A.D."/>
            <person name="Nellist C.F."/>
            <person name="Bates H."/>
            <person name="Vickerstaff R.J."/>
            <person name="Harrison R.J."/>
        </authorList>
    </citation>
    <scope>NUCLEOTIDE SEQUENCE</scope>
    <source>
        <strain evidence="1">15-7</strain>
        <strain evidence="2">4032</strain>
        <strain evidence="3">4040</strain>
        <strain evidence="4">P415</strain>
        <strain evidence="5">P421</strain>
    </source>
</reference>
<sequence length="56" mass="6705">MDQRTLARELVRERLAELVKMKTMLEKMHSSLERILAVQVKFQALIEEDEERGYEL</sequence>
<gene>
    <name evidence="1" type="ORF">PC113_g11047</name>
    <name evidence="2" type="ORF">PC115_g9786</name>
    <name evidence="3" type="ORF">PC117_g11257</name>
    <name evidence="4" type="ORF">PC118_g10319</name>
    <name evidence="5" type="ORF">PC129_g8537</name>
</gene>
<dbReference type="Proteomes" id="UP000736787">
    <property type="component" value="Unassembled WGS sequence"/>
</dbReference>
<dbReference type="Proteomes" id="UP000735874">
    <property type="component" value="Unassembled WGS sequence"/>
</dbReference>
<proteinExistence type="predicted"/>
<dbReference type="EMBL" id="RCML01000294">
    <property type="protein sequence ID" value="KAG2981919.1"/>
    <property type="molecule type" value="Genomic_DNA"/>
</dbReference>
<dbReference type="EMBL" id="RCMK01000287">
    <property type="protein sequence ID" value="KAG2938451.1"/>
    <property type="molecule type" value="Genomic_DNA"/>
</dbReference>
<organism evidence="5 6">
    <name type="scientific">Phytophthora cactorum</name>
    <dbReference type="NCBI Taxonomy" id="29920"/>
    <lineage>
        <taxon>Eukaryota</taxon>
        <taxon>Sar</taxon>
        <taxon>Stramenopiles</taxon>
        <taxon>Oomycota</taxon>
        <taxon>Peronosporomycetes</taxon>
        <taxon>Peronosporales</taxon>
        <taxon>Peronosporaceae</taxon>
        <taxon>Phytophthora</taxon>
    </lineage>
</organism>
<dbReference type="EMBL" id="RCMV01000251">
    <property type="protein sequence ID" value="KAG3220690.1"/>
    <property type="molecule type" value="Genomic_DNA"/>
</dbReference>
<accession>A0A8T1I6Y0</accession>
<protein>
    <submittedName>
        <fullName evidence="5">Uncharacterized protein</fullName>
    </submittedName>
</protein>
<comment type="caution">
    <text evidence="5">The sequence shown here is derived from an EMBL/GenBank/DDBJ whole genome shotgun (WGS) entry which is preliminary data.</text>
</comment>
<dbReference type="Proteomes" id="UP000697107">
    <property type="component" value="Unassembled WGS sequence"/>
</dbReference>
<evidence type="ECO:0000313" key="2">
    <source>
        <dbReference type="EMBL" id="KAG2920507.1"/>
    </source>
</evidence>
<dbReference type="EMBL" id="RCMI01000276">
    <property type="protein sequence ID" value="KAG2920507.1"/>
    <property type="molecule type" value="Genomic_DNA"/>
</dbReference>